<sequence length="61" mass="6433">MPVVNIQLLEGRSVEQKAKIAKAVTDILVEIGGARPEAVTVIFSDIKKSDLAVGGKLASEK</sequence>
<protein>
    <submittedName>
        <fullName evidence="4">Uncharacterized protein, 4-oxalocrotonate tautomerase homolog</fullName>
    </submittedName>
</protein>
<dbReference type="PANTHER" id="PTHR35530">
    <property type="entry name" value="TAUTOMERASE-RELATED"/>
    <property type="match status" value="1"/>
</dbReference>
<keyword evidence="2" id="KW-0413">Isomerase</keyword>
<dbReference type="HOGENOM" id="CLU_148073_5_3_9"/>
<dbReference type="GO" id="GO:0016853">
    <property type="term" value="F:isomerase activity"/>
    <property type="evidence" value="ECO:0007669"/>
    <property type="project" value="UniProtKB-KW"/>
</dbReference>
<dbReference type="InterPro" id="IPR014347">
    <property type="entry name" value="Tautomerase/MIF_sf"/>
</dbReference>
<dbReference type="Pfam" id="PF01361">
    <property type="entry name" value="Tautomerase"/>
    <property type="match status" value="1"/>
</dbReference>
<evidence type="ECO:0000256" key="1">
    <source>
        <dbReference type="ARBA" id="ARBA00006723"/>
    </source>
</evidence>
<dbReference type="Proteomes" id="UP000006556">
    <property type="component" value="Chromosome"/>
</dbReference>
<feature type="domain" description="4-oxalocrotonate tautomerase-like" evidence="3">
    <location>
        <begin position="2"/>
        <end position="58"/>
    </location>
</feature>
<dbReference type="eggNOG" id="COG1942">
    <property type="taxonomic scope" value="Bacteria"/>
</dbReference>
<dbReference type="PANTHER" id="PTHR35530:SF1">
    <property type="entry name" value="2-HYDROXYMUCONATE TAUTOMERASE"/>
    <property type="match status" value="1"/>
</dbReference>
<evidence type="ECO:0000256" key="2">
    <source>
        <dbReference type="ARBA" id="ARBA00023235"/>
    </source>
</evidence>
<name>A5D1I0_PELTS</name>
<dbReference type="EMBL" id="AP009389">
    <property type="protein sequence ID" value="BAF59886.1"/>
    <property type="molecule type" value="Genomic_DNA"/>
</dbReference>
<dbReference type="Gene3D" id="3.30.429.10">
    <property type="entry name" value="Macrophage Migration Inhibitory Factor"/>
    <property type="match status" value="1"/>
</dbReference>
<accession>A5D1I0</accession>
<dbReference type="NCBIfam" id="NF002571">
    <property type="entry name" value="PRK02220.1"/>
    <property type="match status" value="1"/>
</dbReference>
<evidence type="ECO:0000313" key="4">
    <source>
        <dbReference type="EMBL" id="BAF59886.1"/>
    </source>
</evidence>
<dbReference type="STRING" id="370438.PTH_1705"/>
<reference evidence="5" key="1">
    <citation type="journal article" date="2008" name="Genome Res.">
        <title>The genome of Pelotomaculum thermopropionicum reveals niche-associated evolution in anaerobic microbiota.</title>
        <authorList>
            <person name="Kosaka T."/>
            <person name="Kato S."/>
            <person name="Shimoyama T."/>
            <person name="Ishii S."/>
            <person name="Abe T."/>
            <person name="Watanabe K."/>
        </authorList>
    </citation>
    <scope>NUCLEOTIDE SEQUENCE [LARGE SCALE GENOMIC DNA]</scope>
    <source>
        <strain evidence="5">DSM 13744 / JCM 10971 / SI</strain>
    </source>
</reference>
<organism evidence="4 5">
    <name type="scientific">Pelotomaculum thermopropionicum (strain DSM 13744 / JCM 10971 / SI)</name>
    <dbReference type="NCBI Taxonomy" id="370438"/>
    <lineage>
        <taxon>Bacteria</taxon>
        <taxon>Bacillati</taxon>
        <taxon>Bacillota</taxon>
        <taxon>Clostridia</taxon>
        <taxon>Eubacteriales</taxon>
        <taxon>Desulfotomaculaceae</taxon>
        <taxon>Pelotomaculum</taxon>
    </lineage>
</organism>
<dbReference type="AlphaFoldDB" id="A5D1I0"/>
<keyword evidence="5" id="KW-1185">Reference proteome</keyword>
<comment type="similarity">
    <text evidence="1">Belongs to the 4-oxalocrotonate tautomerase family.</text>
</comment>
<gene>
    <name evidence="4" type="ordered locus">PTH_1705</name>
</gene>
<evidence type="ECO:0000313" key="5">
    <source>
        <dbReference type="Proteomes" id="UP000006556"/>
    </source>
</evidence>
<proteinExistence type="inferred from homology"/>
<dbReference type="InterPro" id="IPR004370">
    <property type="entry name" value="4-OT-like_dom"/>
</dbReference>
<dbReference type="SUPFAM" id="SSF55331">
    <property type="entry name" value="Tautomerase/MIF"/>
    <property type="match status" value="1"/>
</dbReference>
<evidence type="ECO:0000259" key="3">
    <source>
        <dbReference type="Pfam" id="PF01361"/>
    </source>
</evidence>
<dbReference type="KEGG" id="pth:PTH_1705"/>